<dbReference type="OrthoDB" id="9994355at2"/>
<proteinExistence type="predicted"/>
<accession>E0SHX2</accession>
<dbReference type="KEGG" id="ddd:Dda3937_00451"/>
<dbReference type="EMBL" id="CP002038">
    <property type="protein sequence ID" value="ADN00181.1"/>
    <property type="molecule type" value="Genomic_DNA"/>
</dbReference>
<dbReference type="AlphaFoldDB" id="E0SHX2"/>
<dbReference type="Proteomes" id="UP000006859">
    <property type="component" value="Chromosome"/>
</dbReference>
<dbReference type="HOGENOM" id="CLU_2301333_0_0_6"/>
<evidence type="ECO:0000313" key="1">
    <source>
        <dbReference type="EMBL" id="ADN00181.1"/>
    </source>
</evidence>
<organism evidence="1 2">
    <name type="scientific">Dickeya dadantii (strain 3937)</name>
    <name type="common">Erwinia chrysanthemi (strain 3937)</name>
    <dbReference type="NCBI Taxonomy" id="198628"/>
    <lineage>
        <taxon>Bacteria</taxon>
        <taxon>Pseudomonadati</taxon>
        <taxon>Pseudomonadota</taxon>
        <taxon>Gammaproteobacteria</taxon>
        <taxon>Enterobacterales</taxon>
        <taxon>Pectobacteriaceae</taxon>
        <taxon>Dickeya</taxon>
    </lineage>
</organism>
<name>E0SHX2_DICD3</name>
<protein>
    <submittedName>
        <fullName evidence="1">Uncharacterized protein</fullName>
    </submittedName>
</protein>
<sequence>MALIMDRFVRYGKCFFVPSVSFVYNIDNLLPYASPGGRYNAAMLPPKSFSRHRIARVIPKQTESRRCFLVFYLSGKRVIQYNQSIYFIFSPPIIIYSETS</sequence>
<reference evidence="1 2" key="1">
    <citation type="journal article" date="2011" name="J. Bacteriol.">
        <title>Genome sequence of the plant-pathogenic bacterium Dickeya dadantii 3937.</title>
        <authorList>
            <person name="Glasner J.D."/>
            <person name="Yang C.H."/>
            <person name="Reverchon S."/>
            <person name="Hugouvieux-Cotte-Pattat N."/>
            <person name="Condemine G."/>
            <person name="Bohin J.P."/>
            <person name="Van Gijsegem F."/>
            <person name="Yang S."/>
            <person name="Franza T."/>
            <person name="Expert D."/>
            <person name="Plunkett G. III"/>
            <person name="San Francisco M.J."/>
            <person name="Charkowski A.O."/>
            <person name="Py B."/>
            <person name="Bell K."/>
            <person name="Rauscher L."/>
            <person name="Rodriguez-Palenzuela P."/>
            <person name="Toussaint A."/>
            <person name="Holeva M.C."/>
            <person name="He S.Y."/>
            <person name="Douet V."/>
            <person name="Boccara M."/>
            <person name="Blanco C."/>
            <person name="Toth I."/>
            <person name="Anderson B.D."/>
            <person name="Biehl B.S."/>
            <person name="Mau B."/>
            <person name="Flynn S.M."/>
            <person name="Barras F."/>
            <person name="Lindeberg M."/>
            <person name="Birch P.R."/>
            <person name="Tsuyumu S."/>
            <person name="Shi X."/>
            <person name="Hibbing M."/>
            <person name="Yap M.N."/>
            <person name="Carpentier M."/>
            <person name="Dassa E."/>
            <person name="Umehara M."/>
            <person name="Kim J.F."/>
            <person name="Rusch M."/>
            <person name="Soni P."/>
            <person name="Mayhew G.F."/>
            <person name="Fouts D.E."/>
            <person name="Gill S.R."/>
            <person name="Blattner F.R."/>
            <person name="Keen N.T."/>
            <person name="Perna N.T."/>
        </authorList>
    </citation>
    <scope>NUCLEOTIDE SEQUENCE [LARGE SCALE GENOMIC DNA]</scope>
    <source>
        <strain evidence="1 2">3937</strain>
    </source>
</reference>
<dbReference type="STRING" id="198628.Dda3937_00451"/>
<evidence type="ECO:0000313" key="2">
    <source>
        <dbReference type="Proteomes" id="UP000006859"/>
    </source>
</evidence>
<gene>
    <name evidence="1" type="ordered locus">Dda3937_00451</name>
</gene>
<dbReference type="RefSeq" id="WP_013319600.1">
    <property type="nucleotide sequence ID" value="NC_014500.1"/>
</dbReference>
<keyword evidence="2" id="KW-1185">Reference proteome</keyword>